<keyword evidence="2" id="KW-0808">Transferase</keyword>
<dbReference type="GO" id="GO:0032259">
    <property type="term" value="P:methylation"/>
    <property type="evidence" value="ECO:0007669"/>
    <property type="project" value="UniProtKB-KW"/>
</dbReference>
<dbReference type="AlphaFoldDB" id="A0A8I0ABF3"/>
<proteinExistence type="predicted"/>
<gene>
    <name evidence="2" type="ORF">H8S54_10670</name>
</gene>
<dbReference type="SUPFAM" id="SSF53335">
    <property type="entry name" value="S-adenosyl-L-methionine-dependent methyltransferases"/>
    <property type="match status" value="1"/>
</dbReference>
<evidence type="ECO:0000313" key="3">
    <source>
        <dbReference type="Proteomes" id="UP000652847"/>
    </source>
</evidence>
<dbReference type="InterPro" id="IPR025714">
    <property type="entry name" value="Methyltranfer_dom"/>
</dbReference>
<evidence type="ECO:0000259" key="1">
    <source>
        <dbReference type="Pfam" id="PF13847"/>
    </source>
</evidence>
<dbReference type="Proteomes" id="UP000652847">
    <property type="component" value="Unassembled WGS sequence"/>
</dbReference>
<dbReference type="EMBL" id="JACOOT010000024">
    <property type="protein sequence ID" value="MBC5651565.1"/>
    <property type="molecule type" value="Genomic_DNA"/>
</dbReference>
<keyword evidence="3" id="KW-1185">Reference proteome</keyword>
<dbReference type="PANTHER" id="PTHR43591">
    <property type="entry name" value="METHYLTRANSFERASE"/>
    <property type="match status" value="1"/>
</dbReference>
<dbReference type="Pfam" id="PF13847">
    <property type="entry name" value="Methyltransf_31"/>
    <property type="match status" value="1"/>
</dbReference>
<sequence length="228" mass="25751">MERKEAIRSAYRMTGGNNFYDGIMITCSTLSGKAVCCLVWAMNKAENDAYLEKAMSGIPEHFSGKLLEVPVGTGILTMPVYRTMPEADITCLNYSPDMMRQAREKADCLHLKNVTFRQGDVGALPYEDDTFDIVLSLNGFHAFPDKEAAYREVFRVLRPGGTFCGCFYVKSEHKRTDWFVRHAYEKAGFFTPPYETVSSLKARLDGMYTDVDMGNLKSMAWFVCRKAG</sequence>
<dbReference type="Gene3D" id="3.40.50.150">
    <property type="entry name" value="Vaccinia Virus protein VP39"/>
    <property type="match status" value="1"/>
</dbReference>
<name>A0A8I0ABF3_9FIRM</name>
<comment type="caution">
    <text evidence="2">The sequence shown here is derived from an EMBL/GenBank/DDBJ whole genome shotgun (WGS) entry which is preliminary data.</text>
</comment>
<dbReference type="CDD" id="cd02440">
    <property type="entry name" value="AdoMet_MTases"/>
    <property type="match status" value="1"/>
</dbReference>
<dbReference type="RefSeq" id="WP_173767628.1">
    <property type="nucleotide sequence ID" value="NZ_JACOOT010000024.1"/>
</dbReference>
<keyword evidence="2" id="KW-0489">Methyltransferase</keyword>
<feature type="domain" description="Methyltransferase" evidence="1">
    <location>
        <begin position="66"/>
        <end position="169"/>
    </location>
</feature>
<evidence type="ECO:0000313" key="2">
    <source>
        <dbReference type="EMBL" id="MBC5651565.1"/>
    </source>
</evidence>
<organism evidence="2 3">
    <name type="scientific">Blautia segnis</name>
    <dbReference type="NCBI Taxonomy" id="2763030"/>
    <lineage>
        <taxon>Bacteria</taxon>
        <taxon>Bacillati</taxon>
        <taxon>Bacillota</taxon>
        <taxon>Clostridia</taxon>
        <taxon>Lachnospirales</taxon>
        <taxon>Lachnospiraceae</taxon>
        <taxon>Blautia</taxon>
    </lineage>
</organism>
<dbReference type="GO" id="GO:0008168">
    <property type="term" value="F:methyltransferase activity"/>
    <property type="evidence" value="ECO:0007669"/>
    <property type="project" value="UniProtKB-KW"/>
</dbReference>
<protein>
    <submittedName>
        <fullName evidence="2">Class I SAM-dependent methyltransferase</fullName>
    </submittedName>
</protein>
<accession>A0A8I0ABF3</accession>
<dbReference type="InterPro" id="IPR029063">
    <property type="entry name" value="SAM-dependent_MTases_sf"/>
</dbReference>
<reference evidence="2 3" key="1">
    <citation type="submission" date="2020-08" db="EMBL/GenBank/DDBJ databases">
        <title>Genome public.</title>
        <authorList>
            <person name="Liu C."/>
            <person name="Sun Q."/>
        </authorList>
    </citation>
    <scope>NUCLEOTIDE SEQUENCE [LARGE SCALE GENOMIC DNA]</scope>
    <source>
        <strain evidence="2 3">BX17</strain>
    </source>
</reference>